<evidence type="ECO:0000313" key="1">
    <source>
        <dbReference type="EMBL" id="JAD80032.1"/>
    </source>
</evidence>
<accession>A0A0A9D8H4</accession>
<organism evidence="1">
    <name type="scientific">Arundo donax</name>
    <name type="common">Giant reed</name>
    <name type="synonym">Donax arundinaceus</name>
    <dbReference type="NCBI Taxonomy" id="35708"/>
    <lineage>
        <taxon>Eukaryota</taxon>
        <taxon>Viridiplantae</taxon>
        <taxon>Streptophyta</taxon>
        <taxon>Embryophyta</taxon>
        <taxon>Tracheophyta</taxon>
        <taxon>Spermatophyta</taxon>
        <taxon>Magnoliopsida</taxon>
        <taxon>Liliopsida</taxon>
        <taxon>Poales</taxon>
        <taxon>Poaceae</taxon>
        <taxon>PACMAD clade</taxon>
        <taxon>Arundinoideae</taxon>
        <taxon>Arundineae</taxon>
        <taxon>Arundo</taxon>
    </lineage>
</organism>
<dbReference type="AlphaFoldDB" id="A0A0A9D8H4"/>
<name>A0A0A9D8H4_ARUDO</name>
<reference evidence="1" key="2">
    <citation type="journal article" date="2015" name="Data Brief">
        <title>Shoot transcriptome of the giant reed, Arundo donax.</title>
        <authorList>
            <person name="Barrero R.A."/>
            <person name="Guerrero F.D."/>
            <person name="Moolhuijzen P."/>
            <person name="Goolsby J.A."/>
            <person name="Tidwell J."/>
            <person name="Bellgard S.E."/>
            <person name="Bellgard M.I."/>
        </authorList>
    </citation>
    <scope>NUCLEOTIDE SEQUENCE</scope>
    <source>
        <tissue evidence="1">Shoot tissue taken approximately 20 cm above the soil surface</tissue>
    </source>
</reference>
<sequence length="37" mass="4122">MQTFKSCLTLIVLFMHVISFSKRLSGCVVTFISLLSA</sequence>
<protein>
    <submittedName>
        <fullName evidence="1">Uncharacterized protein</fullName>
    </submittedName>
</protein>
<reference evidence="1" key="1">
    <citation type="submission" date="2014-09" db="EMBL/GenBank/DDBJ databases">
        <authorList>
            <person name="Magalhaes I.L.F."/>
            <person name="Oliveira U."/>
            <person name="Santos F.R."/>
            <person name="Vidigal T.H.D.A."/>
            <person name="Brescovit A.D."/>
            <person name="Santos A.J."/>
        </authorList>
    </citation>
    <scope>NUCLEOTIDE SEQUENCE</scope>
    <source>
        <tissue evidence="1">Shoot tissue taken approximately 20 cm above the soil surface</tissue>
    </source>
</reference>
<proteinExistence type="predicted"/>
<dbReference type="EMBL" id="GBRH01217863">
    <property type="protein sequence ID" value="JAD80032.1"/>
    <property type="molecule type" value="Transcribed_RNA"/>
</dbReference>